<reference evidence="1 2" key="1">
    <citation type="submission" date="2023-07" db="EMBL/GenBank/DDBJ databases">
        <title>Functional and genomic diversity of the sorghum phyllosphere microbiome.</title>
        <authorList>
            <person name="Shade A."/>
        </authorList>
    </citation>
    <scope>NUCLEOTIDE SEQUENCE [LARGE SCALE GENOMIC DNA]</scope>
    <source>
        <strain evidence="1 2">SORGH_AS_0892</strain>
    </source>
</reference>
<gene>
    <name evidence="1" type="ORF">QE382_001671</name>
</gene>
<keyword evidence="2" id="KW-1185">Reference proteome</keyword>
<dbReference type="RefSeq" id="WP_307185475.1">
    <property type="nucleotide sequence ID" value="NZ_JAUTBA010000001.1"/>
</dbReference>
<dbReference type="EMBL" id="JAUTBA010000001">
    <property type="protein sequence ID" value="MDQ1149687.1"/>
    <property type="molecule type" value="Genomic_DNA"/>
</dbReference>
<evidence type="ECO:0000313" key="1">
    <source>
        <dbReference type="EMBL" id="MDQ1149687.1"/>
    </source>
</evidence>
<organism evidence="1 2">
    <name type="scientific">Sphingobacterium zeae</name>
    <dbReference type="NCBI Taxonomy" id="1776859"/>
    <lineage>
        <taxon>Bacteria</taxon>
        <taxon>Pseudomonadati</taxon>
        <taxon>Bacteroidota</taxon>
        <taxon>Sphingobacteriia</taxon>
        <taxon>Sphingobacteriales</taxon>
        <taxon>Sphingobacteriaceae</taxon>
        <taxon>Sphingobacterium</taxon>
    </lineage>
</organism>
<protein>
    <submittedName>
        <fullName evidence="1">Uncharacterized protein</fullName>
    </submittedName>
</protein>
<accession>A0ABU0U3Z7</accession>
<name>A0ABU0U3Z7_9SPHI</name>
<comment type="caution">
    <text evidence="1">The sequence shown here is derived from an EMBL/GenBank/DDBJ whole genome shotgun (WGS) entry which is preliminary data.</text>
</comment>
<sequence>MGLFAQYNGGLILYRSNKFGIDPDAVNSSYPIPNAYSIGIHLNY</sequence>
<dbReference type="Proteomes" id="UP001244640">
    <property type="component" value="Unassembled WGS sequence"/>
</dbReference>
<proteinExistence type="predicted"/>
<evidence type="ECO:0000313" key="2">
    <source>
        <dbReference type="Proteomes" id="UP001244640"/>
    </source>
</evidence>